<reference evidence="2" key="1">
    <citation type="submission" date="2018-10" db="EMBL/GenBank/DDBJ databases">
        <authorList>
            <person name="Hariharan J."/>
            <person name="Choudoir M.J."/>
            <person name="Diebold P."/>
            <person name="Panke-Buisse K."/>
            <person name="Campbell A.N."/>
            <person name="Buckley D.H."/>
        </authorList>
    </citation>
    <scope>NUCLEOTIDE SEQUENCE</scope>
    <source>
        <strain evidence="2">Gb1</strain>
    </source>
</reference>
<feature type="transmembrane region" description="Helical" evidence="1">
    <location>
        <begin position="109"/>
        <end position="127"/>
    </location>
</feature>
<organism evidence="2">
    <name type="scientific">Streptomyces sp. gb1(2016)</name>
    <dbReference type="NCBI Taxonomy" id="1828321"/>
    <lineage>
        <taxon>Bacteria</taxon>
        <taxon>Bacillati</taxon>
        <taxon>Actinomycetota</taxon>
        <taxon>Actinomycetes</taxon>
        <taxon>Kitasatosporales</taxon>
        <taxon>Streptomycetaceae</taxon>
        <taxon>Streptomyces</taxon>
    </lineage>
</organism>
<comment type="caution">
    <text evidence="2">The sequence shown here is derived from an EMBL/GenBank/DDBJ whole genome shotgun (WGS) entry which is preliminary data.</text>
</comment>
<keyword evidence="1" id="KW-1133">Transmembrane helix</keyword>
<protein>
    <submittedName>
        <fullName evidence="2">DUF3592 domain-containing protein</fullName>
    </submittedName>
</protein>
<evidence type="ECO:0000313" key="2">
    <source>
        <dbReference type="EMBL" id="TXS33950.1"/>
    </source>
</evidence>
<keyword evidence="1" id="KW-0472">Membrane</keyword>
<dbReference type="RefSeq" id="WP_147982424.1">
    <property type="nucleotide sequence ID" value="NZ_RDBM01000009.1"/>
</dbReference>
<sequence>MQDTIAADGVAIFLLLVVVWQMRRRLTLRSRGVEVIARCFDRDWRGKGGPQFLLSYTTPDGVRRTHSAGEDHVPAGTREGDSVAVLYDPMSPGRAETALASRKPFWKHYDMAGLVGVALSVVLMVHVL</sequence>
<proteinExistence type="predicted"/>
<keyword evidence="1" id="KW-0812">Transmembrane</keyword>
<feature type="transmembrane region" description="Helical" evidence="1">
    <location>
        <begin position="6"/>
        <end position="22"/>
    </location>
</feature>
<evidence type="ECO:0000256" key="1">
    <source>
        <dbReference type="SAM" id="Phobius"/>
    </source>
</evidence>
<dbReference type="EMBL" id="RDBM01000009">
    <property type="protein sequence ID" value="TXS33950.1"/>
    <property type="molecule type" value="Genomic_DNA"/>
</dbReference>
<accession>A0A652LDD9</accession>
<gene>
    <name evidence="2" type="ORF">EAO74_01920</name>
</gene>
<name>A0A652LDD9_9ACTN</name>
<dbReference type="AlphaFoldDB" id="A0A652LDD9"/>